<evidence type="ECO:0000313" key="9">
    <source>
        <dbReference type="EMBL" id="OTG31365.1"/>
    </source>
</evidence>
<dbReference type="EMBL" id="MNCJ02000331">
    <property type="protein sequence ID" value="KAF5762361.1"/>
    <property type="molecule type" value="Genomic_DNA"/>
</dbReference>
<dbReference type="PANTHER" id="PTHR45764:SF71">
    <property type="entry name" value="BASIC-LEUCINE ZIPPER DOMAIN-CONTAINING PROTEIN-RELATED"/>
    <property type="match status" value="1"/>
</dbReference>
<feature type="region of interest" description="Disordered" evidence="6">
    <location>
        <begin position="19"/>
        <end position="43"/>
    </location>
</feature>
<dbReference type="InterPro" id="IPR004827">
    <property type="entry name" value="bZIP"/>
</dbReference>
<reference evidence="8 10" key="1">
    <citation type="journal article" date="2017" name="Nature">
        <title>The sunflower genome provides insights into oil metabolism, flowering and Asterid evolution.</title>
        <authorList>
            <person name="Badouin H."/>
            <person name="Gouzy J."/>
            <person name="Grassa C.J."/>
            <person name="Murat F."/>
            <person name="Staton S.E."/>
            <person name="Cottret L."/>
            <person name="Lelandais-Briere C."/>
            <person name="Owens G.L."/>
            <person name="Carrere S."/>
            <person name="Mayjonade B."/>
            <person name="Legrand L."/>
            <person name="Gill N."/>
            <person name="Kane N.C."/>
            <person name="Bowers J.E."/>
            <person name="Hubner S."/>
            <person name="Bellec A."/>
            <person name="Berard A."/>
            <person name="Berges H."/>
            <person name="Blanchet N."/>
            <person name="Boniface M.C."/>
            <person name="Brunel D."/>
            <person name="Catrice O."/>
            <person name="Chaidir N."/>
            <person name="Claudel C."/>
            <person name="Donnadieu C."/>
            <person name="Faraut T."/>
            <person name="Fievet G."/>
            <person name="Helmstetter N."/>
            <person name="King M."/>
            <person name="Knapp S.J."/>
            <person name="Lai Z."/>
            <person name="Le Paslier M.C."/>
            <person name="Lippi Y."/>
            <person name="Lorenzon L."/>
            <person name="Mandel J.R."/>
            <person name="Marage G."/>
            <person name="Marchand G."/>
            <person name="Marquand E."/>
            <person name="Bret-Mestries E."/>
            <person name="Morien E."/>
            <person name="Nambeesan S."/>
            <person name="Nguyen T."/>
            <person name="Pegot-Espagnet P."/>
            <person name="Pouilly N."/>
            <person name="Raftis F."/>
            <person name="Sallet E."/>
            <person name="Schiex T."/>
            <person name="Thomas J."/>
            <person name="Vandecasteele C."/>
            <person name="Vares D."/>
            <person name="Vear F."/>
            <person name="Vautrin S."/>
            <person name="Crespi M."/>
            <person name="Mangin B."/>
            <person name="Burke J.M."/>
            <person name="Salse J."/>
            <person name="Munos S."/>
            <person name="Vincourt P."/>
            <person name="Rieseberg L.H."/>
            <person name="Langlade N.B."/>
        </authorList>
    </citation>
    <scope>NUCLEOTIDE SEQUENCE [LARGE SCALE GENOMIC DNA]</scope>
    <source>
        <strain evidence="10">cv. SF193</strain>
        <tissue evidence="8">Leaves</tissue>
    </source>
</reference>
<dbReference type="FunFam" id="1.20.5.170:FF:000020">
    <property type="entry name" value="BZIP transcription factor"/>
    <property type="match status" value="1"/>
</dbReference>
<dbReference type="EMBL" id="CM007892">
    <property type="protein sequence ID" value="OTG31365.1"/>
    <property type="molecule type" value="Genomic_DNA"/>
</dbReference>
<name>A0A251V711_HELAN</name>
<dbReference type="InterPro" id="IPR046347">
    <property type="entry name" value="bZIP_sf"/>
</dbReference>
<dbReference type="SUPFAM" id="SSF57959">
    <property type="entry name" value="Leucine zipper domain"/>
    <property type="match status" value="1"/>
</dbReference>
<reference evidence="9" key="2">
    <citation type="submission" date="2017-02" db="EMBL/GenBank/DDBJ databases">
        <title>Sunflower complete genome.</title>
        <authorList>
            <person name="Langlade N."/>
            <person name="Munos S."/>
        </authorList>
    </citation>
    <scope>NUCLEOTIDE SEQUENCE [LARGE SCALE GENOMIC DNA]</scope>
    <source>
        <tissue evidence="9">Leaves</tissue>
    </source>
</reference>
<dbReference type="InterPro" id="IPR045314">
    <property type="entry name" value="bZIP_plant_GBF1"/>
</dbReference>
<dbReference type="CDD" id="cd14702">
    <property type="entry name" value="bZIP_plant_GBF1"/>
    <property type="match status" value="1"/>
</dbReference>
<dbReference type="Pfam" id="PF00170">
    <property type="entry name" value="bZIP_1"/>
    <property type="match status" value="1"/>
</dbReference>
<dbReference type="STRING" id="4232.A0A251V711"/>
<sequence>MVVCDVPKFIEPTQFLLSSSDDHQDSTLRKRKRMISNRESARRSRIRKKKHLGDLVLQVSQLVSDNKHMAINLKDTTQMYLNLEYENSILRTQLAELTHRLESLTNIINGFSSLSDNYGIEASIMWGMDDALLVHCDNMLHDNEHFMVEMFLN</sequence>
<reference evidence="8" key="3">
    <citation type="submission" date="2020-06" db="EMBL/GenBank/DDBJ databases">
        <title>Helianthus annuus Genome sequencing and assembly Release 2.</title>
        <authorList>
            <person name="Gouzy J."/>
            <person name="Langlade N."/>
            <person name="Munos S."/>
        </authorList>
    </citation>
    <scope>NUCLEOTIDE SEQUENCE</scope>
    <source>
        <tissue evidence="8">Leaves</tissue>
    </source>
</reference>
<dbReference type="OrthoDB" id="551672at2759"/>
<dbReference type="InParanoid" id="A0A251V711"/>
<dbReference type="PROSITE" id="PS00036">
    <property type="entry name" value="BZIP_BASIC"/>
    <property type="match status" value="1"/>
</dbReference>
<keyword evidence="4" id="KW-0804">Transcription</keyword>
<protein>
    <submittedName>
        <fullName evidence="9">Putative basic-leucine zipper domain-containing protein</fullName>
    </submittedName>
    <submittedName>
        <fullName evidence="8">Transcription factor bZIP family</fullName>
    </submittedName>
</protein>
<dbReference type="PANTHER" id="PTHR45764">
    <property type="entry name" value="BZIP TRANSCRIPTION FACTOR 44"/>
    <property type="match status" value="1"/>
</dbReference>
<evidence type="ECO:0000313" key="10">
    <source>
        <dbReference type="Proteomes" id="UP000215914"/>
    </source>
</evidence>
<comment type="subcellular location">
    <subcellularLocation>
        <location evidence="1">Nucleus</location>
    </subcellularLocation>
</comment>
<dbReference type="AlphaFoldDB" id="A0A251V711"/>
<feature type="domain" description="BZIP" evidence="7">
    <location>
        <begin position="27"/>
        <end position="90"/>
    </location>
</feature>
<evidence type="ECO:0000256" key="3">
    <source>
        <dbReference type="ARBA" id="ARBA00023125"/>
    </source>
</evidence>
<keyword evidence="10" id="KW-1185">Reference proteome</keyword>
<evidence type="ECO:0000313" key="8">
    <source>
        <dbReference type="EMBL" id="KAF5762361.1"/>
    </source>
</evidence>
<dbReference type="OMA" id="IEASIMW"/>
<keyword evidence="2" id="KW-0805">Transcription regulation</keyword>
<evidence type="ECO:0000256" key="4">
    <source>
        <dbReference type="ARBA" id="ARBA00023163"/>
    </source>
</evidence>
<evidence type="ECO:0000256" key="2">
    <source>
        <dbReference type="ARBA" id="ARBA00023015"/>
    </source>
</evidence>
<accession>A0A251V711</accession>
<evidence type="ECO:0000256" key="6">
    <source>
        <dbReference type="SAM" id="MobiDB-lite"/>
    </source>
</evidence>
<evidence type="ECO:0000259" key="7">
    <source>
        <dbReference type="PROSITE" id="PS50217"/>
    </source>
</evidence>
<dbReference type="PROSITE" id="PS50217">
    <property type="entry name" value="BZIP"/>
    <property type="match status" value="1"/>
</dbReference>
<dbReference type="Proteomes" id="UP000215914">
    <property type="component" value="Chromosome 3"/>
</dbReference>
<dbReference type="GO" id="GO:0046982">
    <property type="term" value="F:protein heterodimerization activity"/>
    <property type="evidence" value="ECO:0007669"/>
    <property type="project" value="UniProtKB-ARBA"/>
</dbReference>
<keyword evidence="5" id="KW-0539">Nucleus</keyword>
<dbReference type="Gramene" id="mRNA:HanXRQr2_Chr16g0775831">
    <property type="protein sequence ID" value="CDS:HanXRQr2_Chr16g0775831.1"/>
    <property type="gene ID" value="HanXRQr2_Chr16g0775831"/>
</dbReference>
<evidence type="ECO:0000256" key="1">
    <source>
        <dbReference type="ARBA" id="ARBA00004123"/>
    </source>
</evidence>
<organism evidence="9 10">
    <name type="scientific">Helianthus annuus</name>
    <name type="common">Common sunflower</name>
    <dbReference type="NCBI Taxonomy" id="4232"/>
    <lineage>
        <taxon>Eukaryota</taxon>
        <taxon>Viridiplantae</taxon>
        <taxon>Streptophyta</taxon>
        <taxon>Embryophyta</taxon>
        <taxon>Tracheophyta</taxon>
        <taxon>Spermatophyta</taxon>
        <taxon>Magnoliopsida</taxon>
        <taxon>eudicotyledons</taxon>
        <taxon>Gunneridae</taxon>
        <taxon>Pentapetalae</taxon>
        <taxon>asterids</taxon>
        <taxon>campanulids</taxon>
        <taxon>Asterales</taxon>
        <taxon>Asteraceae</taxon>
        <taxon>Asteroideae</taxon>
        <taxon>Heliantheae alliance</taxon>
        <taxon>Heliantheae</taxon>
        <taxon>Helianthus</taxon>
    </lineage>
</organism>
<dbReference type="GO" id="GO:0005634">
    <property type="term" value="C:nucleus"/>
    <property type="evidence" value="ECO:0000318"/>
    <property type="project" value="GO_Central"/>
</dbReference>
<gene>
    <name evidence="9" type="ORF">HannXRQ_Chr03g0074821</name>
    <name evidence="8" type="ORF">HanXRQr2_Chr16g0775831</name>
</gene>
<dbReference type="GO" id="GO:0000976">
    <property type="term" value="F:transcription cis-regulatory region binding"/>
    <property type="evidence" value="ECO:0000318"/>
    <property type="project" value="GO_Central"/>
</dbReference>
<dbReference type="GO" id="GO:0045893">
    <property type="term" value="P:positive regulation of DNA-templated transcription"/>
    <property type="evidence" value="ECO:0000318"/>
    <property type="project" value="GO_Central"/>
</dbReference>
<dbReference type="SMART" id="SM00338">
    <property type="entry name" value="BRLZ"/>
    <property type="match status" value="1"/>
</dbReference>
<keyword evidence="3" id="KW-0238">DNA-binding</keyword>
<dbReference type="Gene3D" id="1.20.5.170">
    <property type="match status" value="1"/>
</dbReference>
<dbReference type="GO" id="GO:0003700">
    <property type="term" value="F:DNA-binding transcription factor activity"/>
    <property type="evidence" value="ECO:0000318"/>
    <property type="project" value="GO_Central"/>
</dbReference>
<proteinExistence type="predicted"/>
<evidence type="ECO:0000256" key="5">
    <source>
        <dbReference type="ARBA" id="ARBA00023242"/>
    </source>
</evidence>